<name>A0ABN1M600_9FIRM</name>
<proteinExistence type="predicted"/>
<keyword evidence="1" id="KW-1133">Transmembrane helix</keyword>
<organism evidence="2 3">
    <name type="scientific">Paraclostridium tenue</name>
    <dbReference type="NCBI Taxonomy" id="1737"/>
    <lineage>
        <taxon>Bacteria</taxon>
        <taxon>Bacillati</taxon>
        <taxon>Bacillota</taxon>
        <taxon>Clostridia</taxon>
        <taxon>Peptostreptococcales</taxon>
        <taxon>Peptostreptococcaceae</taxon>
        <taxon>Paraclostridium</taxon>
    </lineage>
</organism>
<gene>
    <name evidence="2" type="ORF">GCM10008917_19450</name>
</gene>
<feature type="transmembrane region" description="Helical" evidence="1">
    <location>
        <begin position="12"/>
        <end position="31"/>
    </location>
</feature>
<sequence>MKKITKSFKRLFLLSNIVIIIILICIVFLLIKKDYFHMTLSLGSFVVMLYSKFQWQKAYKEFIEKFN</sequence>
<dbReference type="Proteomes" id="UP001400965">
    <property type="component" value="Unassembled WGS sequence"/>
</dbReference>
<evidence type="ECO:0000313" key="3">
    <source>
        <dbReference type="Proteomes" id="UP001400965"/>
    </source>
</evidence>
<evidence type="ECO:0000256" key="1">
    <source>
        <dbReference type="SAM" id="Phobius"/>
    </source>
</evidence>
<comment type="caution">
    <text evidence="2">The sequence shown here is derived from an EMBL/GenBank/DDBJ whole genome shotgun (WGS) entry which is preliminary data.</text>
</comment>
<keyword evidence="1" id="KW-0812">Transmembrane</keyword>
<keyword evidence="1" id="KW-0472">Membrane</keyword>
<keyword evidence="3" id="KW-1185">Reference proteome</keyword>
<evidence type="ECO:0000313" key="2">
    <source>
        <dbReference type="EMBL" id="GAA0864747.1"/>
    </source>
</evidence>
<feature type="transmembrane region" description="Helical" evidence="1">
    <location>
        <begin position="37"/>
        <end position="55"/>
    </location>
</feature>
<dbReference type="EMBL" id="BAAACP010000011">
    <property type="protein sequence ID" value="GAA0864747.1"/>
    <property type="molecule type" value="Genomic_DNA"/>
</dbReference>
<reference evidence="2 3" key="1">
    <citation type="journal article" date="2019" name="Int. J. Syst. Evol. Microbiol.">
        <title>The Global Catalogue of Microorganisms (GCM) 10K type strain sequencing project: providing services to taxonomists for standard genome sequencing and annotation.</title>
        <authorList>
            <consortium name="The Broad Institute Genomics Platform"/>
            <consortium name="The Broad Institute Genome Sequencing Center for Infectious Disease"/>
            <person name="Wu L."/>
            <person name="Ma J."/>
        </authorList>
    </citation>
    <scope>NUCLEOTIDE SEQUENCE [LARGE SCALE GENOMIC DNA]</scope>
    <source>
        <strain evidence="2 3">JCM 6486</strain>
    </source>
</reference>
<protein>
    <submittedName>
        <fullName evidence="2">Uncharacterized protein</fullName>
    </submittedName>
</protein>
<accession>A0ABN1M600</accession>